<reference evidence="3" key="1">
    <citation type="submission" date="2015-07" db="EMBL/GenBank/DDBJ databases">
        <title>Draft genome sequence of Streptomyces sp. CMAA 1322, a bacterium isolated from Caatinga biome, from dry forest semiarid of Brazil.</title>
        <authorList>
            <person name="Santos S.N."/>
            <person name="Gacesa R."/>
            <person name="Taketani R.G."/>
            <person name="Long P.F."/>
            <person name="Melo I.S."/>
        </authorList>
    </citation>
    <scope>NUCLEOTIDE SEQUENCE [LARGE SCALE GENOMIC DNA]</scope>
    <source>
        <strain evidence="3">CMAA 1322</strain>
    </source>
</reference>
<dbReference type="AlphaFoldDB" id="A0A0K9X715"/>
<name>A0A0K9X715_9ACTN</name>
<feature type="compositionally biased region" description="Basic and acidic residues" evidence="1">
    <location>
        <begin position="1"/>
        <end position="49"/>
    </location>
</feature>
<keyword evidence="3" id="KW-1185">Reference proteome</keyword>
<proteinExistence type="predicted"/>
<dbReference type="PATRIC" id="fig|1678637.3.peg.6054"/>
<accession>A0A0K9X715</accession>
<dbReference type="STRING" id="1678637.AC230_28325"/>
<gene>
    <name evidence="2" type="ORF">AC230_28325</name>
</gene>
<comment type="caution">
    <text evidence="2">The sequence shown here is derived from an EMBL/GenBank/DDBJ whole genome shotgun (WGS) entry which is preliminary data.</text>
</comment>
<dbReference type="OrthoDB" id="4251012at2"/>
<sequence length="61" mass="7172">MGIFSKRSEIDHDERDRQIQEAKREGVRRLNEIADRIDNGTATREDKRVFNASRTRSGRVK</sequence>
<organism evidence="2 3">
    <name type="scientific">Streptomyces caatingaensis</name>
    <dbReference type="NCBI Taxonomy" id="1678637"/>
    <lineage>
        <taxon>Bacteria</taxon>
        <taxon>Bacillati</taxon>
        <taxon>Actinomycetota</taxon>
        <taxon>Actinomycetes</taxon>
        <taxon>Kitasatosporales</taxon>
        <taxon>Streptomycetaceae</taxon>
        <taxon>Streptomyces</taxon>
    </lineage>
</organism>
<evidence type="ECO:0000313" key="2">
    <source>
        <dbReference type="EMBL" id="KNB49220.1"/>
    </source>
</evidence>
<feature type="region of interest" description="Disordered" evidence="1">
    <location>
        <begin position="1"/>
        <end position="61"/>
    </location>
</feature>
<protein>
    <submittedName>
        <fullName evidence="2">Uncharacterized protein</fullName>
    </submittedName>
</protein>
<dbReference type="RefSeq" id="WP_049719170.1">
    <property type="nucleotide sequence ID" value="NZ_LFXA01000018.1"/>
</dbReference>
<dbReference type="EMBL" id="LFXA01000018">
    <property type="protein sequence ID" value="KNB49220.1"/>
    <property type="molecule type" value="Genomic_DNA"/>
</dbReference>
<evidence type="ECO:0000313" key="3">
    <source>
        <dbReference type="Proteomes" id="UP000037288"/>
    </source>
</evidence>
<evidence type="ECO:0000256" key="1">
    <source>
        <dbReference type="SAM" id="MobiDB-lite"/>
    </source>
</evidence>
<dbReference type="Proteomes" id="UP000037288">
    <property type="component" value="Unassembled WGS sequence"/>
</dbReference>